<evidence type="ECO:0000313" key="2">
    <source>
        <dbReference type="EMBL" id="KAF9333082.1"/>
    </source>
</evidence>
<name>A0A9P5VN20_9FUNG</name>
<proteinExistence type="predicted"/>
<organism evidence="2 3">
    <name type="scientific">Podila minutissima</name>
    <dbReference type="NCBI Taxonomy" id="64525"/>
    <lineage>
        <taxon>Eukaryota</taxon>
        <taxon>Fungi</taxon>
        <taxon>Fungi incertae sedis</taxon>
        <taxon>Mucoromycota</taxon>
        <taxon>Mortierellomycotina</taxon>
        <taxon>Mortierellomycetes</taxon>
        <taxon>Mortierellales</taxon>
        <taxon>Mortierellaceae</taxon>
        <taxon>Podila</taxon>
    </lineage>
</organism>
<evidence type="ECO:0000256" key="1">
    <source>
        <dbReference type="SAM" id="MobiDB-lite"/>
    </source>
</evidence>
<comment type="caution">
    <text evidence="2">The sequence shown here is derived from an EMBL/GenBank/DDBJ whole genome shotgun (WGS) entry which is preliminary data.</text>
</comment>
<feature type="region of interest" description="Disordered" evidence="1">
    <location>
        <begin position="176"/>
        <end position="270"/>
    </location>
</feature>
<gene>
    <name evidence="2" type="ORF">BG006_004044</name>
</gene>
<accession>A0A9P5VN20</accession>
<protein>
    <submittedName>
        <fullName evidence="2">Uncharacterized protein</fullName>
    </submittedName>
</protein>
<keyword evidence="3" id="KW-1185">Reference proteome</keyword>
<reference evidence="2" key="1">
    <citation type="journal article" date="2020" name="Fungal Divers.">
        <title>Resolving the Mortierellaceae phylogeny through synthesis of multi-gene phylogenetics and phylogenomics.</title>
        <authorList>
            <person name="Vandepol N."/>
            <person name="Liber J."/>
            <person name="Desiro A."/>
            <person name="Na H."/>
            <person name="Kennedy M."/>
            <person name="Barry K."/>
            <person name="Grigoriev I.V."/>
            <person name="Miller A.N."/>
            <person name="O'Donnell K."/>
            <person name="Stajich J.E."/>
            <person name="Bonito G."/>
        </authorList>
    </citation>
    <scope>NUCLEOTIDE SEQUENCE</scope>
    <source>
        <strain evidence="2">NVP1</strain>
    </source>
</reference>
<dbReference type="AlphaFoldDB" id="A0A9P5VN20"/>
<sequence>MTLSPGQDPPVDDIVAQARSMTTAQLEDKLYALKDEMRKTITDLLVHDDEIFQNLISARNKIDFHEKEGTLESNRDLLFVKKDIHNAEKNNYRMGRDLYMQSSFMRLDALYDELQLRAYRPLMALPPATVAPSTALPHAREWRENGTPVALEPQVAWSRPTASSFMASLSGKIDVSNSRPTSSSFMAPSNGKVDGSNSRVSVHATGSLPGAGARVGTSGSTPKTFGQGSGSQPIIIELSDSEPEPEPRPFKRAPSVASSVAGSQARSAKKIRATPTKLKVLGRLKKKLSRLRAVTLPKPSTKRTESFQQVWSELQQKAAEHTTQTTLMEPSFKSLTMETFGKHGQTMPTFRPLETTKNVVFSTKDEVLNWKWLRPVQDQTEVLFFSDWKTVPENWKPSDIITHYNVARKRKEAIFFEMMAIITLLLNRDEAKRLKLVFFAEENSLQSLLNPLMHSRQHLVRMAWCTRDFEVHRVCGLDPKKRR</sequence>
<dbReference type="EMBL" id="JAAAUY010000223">
    <property type="protein sequence ID" value="KAF9333082.1"/>
    <property type="molecule type" value="Genomic_DNA"/>
</dbReference>
<feature type="compositionally biased region" description="Polar residues" evidence="1">
    <location>
        <begin position="176"/>
        <end position="187"/>
    </location>
</feature>
<feature type="compositionally biased region" description="Polar residues" evidence="1">
    <location>
        <begin position="217"/>
        <end position="232"/>
    </location>
</feature>
<feature type="compositionally biased region" description="Polar residues" evidence="1">
    <location>
        <begin position="256"/>
        <end position="266"/>
    </location>
</feature>
<evidence type="ECO:0000313" key="3">
    <source>
        <dbReference type="Proteomes" id="UP000696485"/>
    </source>
</evidence>
<dbReference type="Proteomes" id="UP000696485">
    <property type="component" value="Unassembled WGS sequence"/>
</dbReference>